<dbReference type="SUPFAM" id="SSF103473">
    <property type="entry name" value="MFS general substrate transporter"/>
    <property type="match status" value="1"/>
</dbReference>
<feature type="transmembrane region" description="Helical" evidence="7">
    <location>
        <begin position="156"/>
        <end position="175"/>
    </location>
</feature>
<evidence type="ECO:0000256" key="2">
    <source>
        <dbReference type="ARBA" id="ARBA00022448"/>
    </source>
</evidence>
<sequence length="532" mass="54917">MPREFWWLWTSTLVNRLGGFVATFLAMYLTVDRGYSAMFAGLVGALHGLGGAVSAVVAGVLTDRLGRRPTLLVSQVSTAVTVAVLGFVQDPVAIAVVTCLVGMTSNASRPAVQAMIADIVRPEDRVRAFALNYWAINLGFAVSAAAAGLIASHGYLTLFLGDAGMTLLCAVIVFAKVPESRPERGGAAAGDGDGGGDGAMDALEPEVGLGSVLRDRRFMAVVGLSYLVATLIQQAFVALPVAMGAEGLSSTDYGIAIATNGALIVAVQIPVTRFLEHRDPAPLLMASALLTGGGFGLTAFAGSVGMYTVAVTVWTVGEIINSPTQMGLVARLSPTQARGRYQGMYSLSWSLASLTAPLVGGAVMDRFGADALWAGSAVVGVVAAGGTPRWGVRCGAGPRPADLGARVLGARVLGAGWIPVRASRWTPRWARPLRVRSVPEAGRVRSVWLPVAGRPGPPVAGRAPSARGRWRDRDCLTCRGARSARGLPPVAARAVGRGRARVAVARGAAPCAYGADLGMTGSMWMGGGSGGW</sequence>
<keyword evidence="10" id="KW-1185">Reference proteome</keyword>
<evidence type="ECO:0000313" key="10">
    <source>
        <dbReference type="Proteomes" id="UP000299290"/>
    </source>
</evidence>
<dbReference type="EMBL" id="BJHV01000001">
    <property type="protein sequence ID" value="GDY43679.1"/>
    <property type="molecule type" value="Genomic_DNA"/>
</dbReference>
<dbReference type="PROSITE" id="PS50850">
    <property type="entry name" value="MFS"/>
    <property type="match status" value="1"/>
</dbReference>
<dbReference type="Proteomes" id="UP000299290">
    <property type="component" value="Unassembled WGS sequence"/>
</dbReference>
<reference evidence="9 10" key="1">
    <citation type="journal article" date="2020" name="Int. J. Syst. Evol. Microbiol.">
        <title>Reclassification of Streptomyces castelarensis and Streptomyces sporoclivatus as later heterotypic synonyms of Streptomyces antimycoticus.</title>
        <authorList>
            <person name="Komaki H."/>
            <person name="Tamura T."/>
        </authorList>
    </citation>
    <scope>NUCLEOTIDE SEQUENCE [LARGE SCALE GENOMIC DNA]</scope>
    <source>
        <strain evidence="9 10">NBRC 12839</strain>
    </source>
</reference>
<feature type="transmembrane region" description="Helical" evidence="7">
    <location>
        <begin position="283"/>
        <end position="316"/>
    </location>
</feature>
<proteinExistence type="predicted"/>
<dbReference type="InterPro" id="IPR050171">
    <property type="entry name" value="MFS_Transporters"/>
</dbReference>
<keyword evidence="6 7" id="KW-0472">Membrane</keyword>
<keyword evidence="5 7" id="KW-1133">Transmembrane helix</keyword>
<gene>
    <name evidence="9" type="ORF">SANT12839_045610</name>
</gene>
<dbReference type="InterPro" id="IPR036259">
    <property type="entry name" value="MFS_trans_sf"/>
</dbReference>
<evidence type="ECO:0000256" key="3">
    <source>
        <dbReference type="ARBA" id="ARBA00022475"/>
    </source>
</evidence>
<dbReference type="GO" id="GO:0022857">
    <property type="term" value="F:transmembrane transporter activity"/>
    <property type="evidence" value="ECO:0007669"/>
    <property type="project" value="InterPro"/>
</dbReference>
<organism evidence="9 10">
    <name type="scientific">Streptomyces antimycoticus</name>
    <dbReference type="NCBI Taxonomy" id="68175"/>
    <lineage>
        <taxon>Bacteria</taxon>
        <taxon>Bacillati</taxon>
        <taxon>Actinomycetota</taxon>
        <taxon>Actinomycetes</taxon>
        <taxon>Kitasatosporales</taxon>
        <taxon>Streptomycetaceae</taxon>
        <taxon>Streptomyces</taxon>
        <taxon>Streptomyces violaceusniger group</taxon>
    </lineage>
</organism>
<feature type="transmembrane region" description="Helical" evidence="7">
    <location>
        <begin position="131"/>
        <end position="150"/>
    </location>
</feature>
<comment type="caution">
    <text evidence="9">The sequence shown here is derived from an EMBL/GenBank/DDBJ whole genome shotgun (WGS) entry which is preliminary data.</text>
</comment>
<keyword evidence="3" id="KW-1003">Cell membrane</keyword>
<keyword evidence="2" id="KW-0813">Transport</keyword>
<evidence type="ECO:0000256" key="6">
    <source>
        <dbReference type="ARBA" id="ARBA00023136"/>
    </source>
</evidence>
<dbReference type="InterPro" id="IPR011701">
    <property type="entry name" value="MFS"/>
</dbReference>
<evidence type="ECO:0000256" key="4">
    <source>
        <dbReference type="ARBA" id="ARBA00022692"/>
    </source>
</evidence>
<dbReference type="PANTHER" id="PTHR23517:SF2">
    <property type="entry name" value="MULTIDRUG RESISTANCE PROTEIN MDTH"/>
    <property type="match status" value="1"/>
</dbReference>
<dbReference type="Gene3D" id="1.20.1250.20">
    <property type="entry name" value="MFS general substrate transporter like domains"/>
    <property type="match status" value="1"/>
</dbReference>
<evidence type="ECO:0000256" key="7">
    <source>
        <dbReference type="SAM" id="Phobius"/>
    </source>
</evidence>
<evidence type="ECO:0000259" key="8">
    <source>
        <dbReference type="PROSITE" id="PS50850"/>
    </source>
</evidence>
<feature type="domain" description="Major facilitator superfamily (MFS) profile" evidence="8">
    <location>
        <begin position="1"/>
        <end position="392"/>
    </location>
</feature>
<evidence type="ECO:0000256" key="5">
    <source>
        <dbReference type="ARBA" id="ARBA00022989"/>
    </source>
</evidence>
<keyword evidence="4 7" id="KW-0812">Transmembrane</keyword>
<comment type="subcellular location">
    <subcellularLocation>
        <location evidence="1">Cell membrane</location>
        <topology evidence="1">Multi-pass membrane protein</topology>
    </subcellularLocation>
</comment>
<dbReference type="PANTHER" id="PTHR23517">
    <property type="entry name" value="RESISTANCE PROTEIN MDTM, PUTATIVE-RELATED-RELATED"/>
    <property type="match status" value="1"/>
</dbReference>
<dbReference type="Pfam" id="PF07690">
    <property type="entry name" value="MFS_1"/>
    <property type="match status" value="1"/>
</dbReference>
<evidence type="ECO:0000256" key="1">
    <source>
        <dbReference type="ARBA" id="ARBA00004651"/>
    </source>
</evidence>
<dbReference type="GO" id="GO:0005886">
    <property type="term" value="C:plasma membrane"/>
    <property type="evidence" value="ECO:0007669"/>
    <property type="project" value="UniProtKB-SubCell"/>
</dbReference>
<feature type="transmembrane region" description="Helical" evidence="7">
    <location>
        <begin position="6"/>
        <end position="31"/>
    </location>
</feature>
<dbReference type="AlphaFoldDB" id="A0A4D4KBX3"/>
<dbReference type="CDD" id="cd17329">
    <property type="entry name" value="MFS_MdtH_MDR_like"/>
    <property type="match status" value="1"/>
</dbReference>
<feature type="transmembrane region" description="Helical" evidence="7">
    <location>
        <begin position="218"/>
        <end position="241"/>
    </location>
</feature>
<evidence type="ECO:0000313" key="9">
    <source>
        <dbReference type="EMBL" id="GDY43679.1"/>
    </source>
</evidence>
<feature type="transmembrane region" description="Helical" evidence="7">
    <location>
        <begin position="38"/>
        <end position="61"/>
    </location>
</feature>
<feature type="transmembrane region" description="Helical" evidence="7">
    <location>
        <begin position="253"/>
        <end position="271"/>
    </location>
</feature>
<dbReference type="InterPro" id="IPR020846">
    <property type="entry name" value="MFS_dom"/>
</dbReference>
<protein>
    <recommendedName>
        <fullName evidence="8">Major facilitator superfamily (MFS) profile domain-containing protein</fullName>
    </recommendedName>
</protein>
<accession>A0A4D4KBX3</accession>
<name>A0A4D4KBX3_9ACTN</name>